<evidence type="ECO:0000256" key="1">
    <source>
        <dbReference type="ARBA" id="ARBA00006738"/>
    </source>
</evidence>
<dbReference type="InterPro" id="IPR011335">
    <property type="entry name" value="Restrct_endonuc-II-like"/>
</dbReference>
<dbReference type="HOGENOM" id="CLU_115353_1_0_6"/>
<dbReference type="NCBIfam" id="TIGR00252">
    <property type="entry name" value="YraN family protein"/>
    <property type="match status" value="1"/>
</dbReference>
<organism evidence="3 4">
    <name type="scientific">Methylomicrobium album BG8</name>
    <dbReference type="NCBI Taxonomy" id="686340"/>
    <lineage>
        <taxon>Bacteria</taxon>
        <taxon>Pseudomonadati</taxon>
        <taxon>Pseudomonadota</taxon>
        <taxon>Gammaproteobacteria</taxon>
        <taxon>Methylococcales</taxon>
        <taxon>Methylococcaceae</taxon>
        <taxon>Methylomicrobium</taxon>
    </lineage>
</organism>
<sequence length="152" mass="16917">MLTAKAGDYNPANRQQSFFSMKNDPFNLLNLLAKLPAKAPHLLRGDAAEEKARQFLIGKGLTPISRNFRCKQGELDLIMQDGKILVIVEVRFRKSGRYGSAAESITRTKQSRIIAATQVYLIRQKLDCPVRFDVVAITGNGGIDWIPHAFSA</sequence>
<dbReference type="Gene3D" id="3.40.1350.10">
    <property type="match status" value="1"/>
</dbReference>
<dbReference type="AlphaFoldDB" id="H8GRI4"/>
<reference evidence="3 4" key="1">
    <citation type="journal article" date="2013" name="Genome Announc.">
        <title>Genome Sequence of the Obligate Gammaproteobacterial Methanotroph Methylomicrobium album Strain BG8.</title>
        <authorList>
            <person name="Kits K.D."/>
            <person name="Kalyuzhnaya M.G."/>
            <person name="Klotz M.G."/>
            <person name="Jetten M.S."/>
            <person name="Op den Camp H.J."/>
            <person name="Vuilleumier S."/>
            <person name="Bringel F."/>
            <person name="Dispirito A.A."/>
            <person name="Murrell J.C."/>
            <person name="Bruce D."/>
            <person name="Cheng J.F."/>
            <person name="Copeland A."/>
            <person name="Goodwin L."/>
            <person name="Hauser L."/>
            <person name="Lajus A."/>
            <person name="Land M.L."/>
            <person name="Lapidus A."/>
            <person name="Lucas S."/>
            <person name="Medigue C."/>
            <person name="Pitluck S."/>
            <person name="Woyke T."/>
            <person name="Zeytun A."/>
            <person name="Stein L.Y."/>
        </authorList>
    </citation>
    <scope>NUCLEOTIDE SEQUENCE [LARGE SCALE GENOMIC DNA]</scope>
    <source>
        <strain evidence="3 4">BG8</strain>
    </source>
</reference>
<dbReference type="InterPro" id="IPR003509">
    <property type="entry name" value="UPF0102_YraN-like"/>
</dbReference>
<dbReference type="NCBIfam" id="NF009150">
    <property type="entry name" value="PRK12497.1-3"/>
    <property type="match status" value="1"/>
</dbReference>
<evidence type="ECO:0000313" key="3">
    <source>
        <dbReference type="EMBL" id="EIC31163.1"/>
    </source>
</evidence>
<dbReference type="HAMAP" id="MF_00048">
    <property type="entry name" value="UPF0102"/>
    <property type="match status" value="1"/>
</dbReference>
<dbReference type="SUPFAM" id="SSF52980">
    <property type="entry name" value="Restriction endonuclease-like"/>
    <property type="match status" value="1"/>
</dbReference>
<dbReference type="PANTHER" id="PTHR34039:SF1">
    <property type="entry name" value="UPF0102 PROTEIN YRAN"/>
    <property type="match status" value="1"/>
</dbReference>
<proteinExistence type="inferred from homology"/>
<comment type="similarity">
    <text evidence="1 2">Belongs to the UPF0102 family.</text>
</comment>
<protein>
    <recommendedName>
        <fullName evidence="2">UPF0102 protein Metal_3515</fullName>
    </recommendedName>
</protein>
<dbReference type="CDD" id="cd20736">
    <property type="entry name" value="PoNe_Nuclease"/>
    <property type="match status" value="1"/>
</dbReference>
<gene>
    <name evidence="3" type="ORF">Metal_3515</name>
</gene>
<name>H8GRI4_METAL</name>
<dbReference type="GO" id="GO:0003676">
    <property type="term" value="F:nucleic acid binding"/>
    <property type="evidence" value="ECO:0007669"/>
    <property type="project" value="InterPro"/>
</dbReference>
<dbReference type="Pfam" id="PF02021">
    <property type="entry name" value="UPF0102"/>
    <property type="match status" value="1"/>
</dbReference>
<dbReference type="InterPro" id="IPR011856">
    <property type="entry name" value="tRNA_endonuc-like_dom_sf"/>
</dbReference>
<accession>H8GRI4</accession>
<keyword evidence="4" id="KW-1185">Reference proteome</keyword>
<dbReference type="eggNOG" id="COG0792">
    <property type="taxonomic scope" value="Bacteria"/>
</dbReference>
<dbReference type="EMBL" id="CM001475">
    <property type="protein sequence ID" value="EIC31163.1"/>
    <property type="molecule type" value="Genomic_DNA"/>
</dbReference>
<dbReference type="Proteomes" id="UP000005090">
    <property type="component" value="Chromosome"/>
</dbReference>
<dbReference type="STRING" id="686340.Metal_3515"/>
<evidence type="ECO:0000256" key="2">
    <source>
        <dbReference type="HAMAP-Rule" id="MF_00048"/>
    </source>
</evidence>
<dbReference type="PANTHER" id="PTHR34039">
    <property type="entry name" value="UPF0102 PROTEIN YRAN"/>
    <property type="match status" value="1"/>
</dbReference>
<evidence type="ECO:0000313" key="4">
    <source>
        <dbReference type="Proteomes" id="UP000005090"/>
    </source>
</evidence>